<feature type="domain" description="Cadherin" evidence="1">
    <location>
        <begin position="244"/>
        <end position="344"/>
    </location>
</feature>
<gene>
    <name evidence="2" type="ORF">GCM10022404_01380</name>
</gene>
<dbReference type="NCBIfam" id="TIGR01965">
    <property type="entry name" value="VCBS_repeat"/>
    <property type="match status" value="1"/>
</dbReference>
<dbReference type="PROSITE" id="PS50268">
    <property type="entry name" value="CADHERIN_2"/>
    <property type="match status" value="1"/>
</dbReference>
<dbReference type="PANTHER" id="PTHR42834:SF1">
    <property type="entry name" value="ENDONUCLEASE_EXONUCLEASE_PHOSPHATASE FAMILY PROTEIN (AFU_ORTHOLOGUE AFUA_3G09210)"/>
    <property type="match status" value="1"/>
</dbReference>
<evidence type="ECO:0000259" key="1">
    <source>
        <dbReference type="PROSITE" id="PS50268"/>
    </source>
</evidence>
<name>A0ABP7JU51_9RHOB</name>
<dbReference type="Proteomes" id="UP001399917">
    <property type="component" value="Unassembled WGS sequence"/>
</dbReference>
<comment type="caution">
    <text evidence="2">The sequence shown here is derived from an EMBL/GenBank/DDBJ whole genome shotgun (WGS) entry which is preliminary data.</text>
</comment>
<dbReference type="NCBIfam" id="NF033681">
    <property type="entry name" value="ExeM_NucH_DNase"/>
    <property type="match status" value="1"/>
</dbReference>
<dbReference type="CDD" id="cd11304">
    <property type="entry name" value="Cadherin_repeat"/>
    <property type="match status" value="1"/>
</dbReference>
<dbReference type="InterPro" id="IPR047971">
    <property type="entry name" value="ExeM-like"/>
</dbReference>
<dbReference type="SUPFAM" id="SSF51120">
    <property type="entry name" value="beta-Roll"/>
    <property type="match status" value="1"/>
</dbReference>
<reference evidence="3" key="1">
    <citation type="journal article" date="2019" name="Int. J. Syst. Evol. Microbiol.">
        <title>The Global Catalogue of Microorganisms (GCM) 10K type strain sequencing project: providing services to taxonomists for standard genome sequencing and annotation.</title>
        <authorList>
            <consortium name="The Broad Institute Genomics Platform"/>
            <consortium name="The Broad Institute Genome Sequencing Center for Infectious Disease"/>
            <person name="Wu L."/>
            <person name="Ma J."/>
        </authorList>
    </citation>
    <scope>NUCLEOTIDE SEQUENCE [LARGE SCALE GENOMIC DNA]</scope>
    <source>
        <strain evidence="3">JCM 17190</strain>
    </source>
</reference>
<sequence length="1461" mass="151870">MFRSEGALMNKHHHGRSGFDHAWGPKWNSKADQTVYGTDGSDWIKTGRGDDTIYGSAGLDFIEAGKGFDTVVYGGSILDAVITPIYAGHGWKCSGAPKAYVVAFGGDDWSIDILKGVEAVRFEADDYTLYLDGTNNAVLAGDDVAEAVENVALEIDAAALLANDREFDGDAIEIVEVSATSELGADVSFVDGVVSYTAGAGFDALAAGETVVDTITYTVDDGKGGTDTATVTITVTGTNDAPVLSLTGAVTIDENTTAVDAGVSASDVDSATLTYSLSGTDAAYFTIDAATGEIAFAAAPDFEAPLDDGGDNVYDVTVTVSDGDLSDSADLSVTVADVLEIPVVDGRINEIHYDNEGTDTGEFIEVRVAAGDDVSYLTVELYNGSNGTVYNTLDVSGAVMTSDGVYDYYVIDLPSNGLQNGSPDGMALVNGTEVLEFLSYEGELVAVGGAADGTQSSDIGVSENGGTPEGYALQRNDDGTWREAEPETKGGENVQVITLGGRINELHYDNAGADQGEFIEVRVNAGADVSLVTVELYNGSNGTVYNTLALSVGDVTSDGTYDYYVINLPSNGLQNGSPDGLALIDDGAVVEFLSYEGEMTATAGAAIGLTSTDIGVSEASSAEIGTSLQRRADGSWFESAPETKGGENAGPAVPLVARINEFHYDNDGSDVGEFIEVRVEAGGDVSLLTVELYNGNGGTVYGTFDVSSGTMTSDGDYDYYVIETGLQNGAPDGLALANDGVLIEFLSYEGEMTGSGGSADGVTSTDVNVAEGADTAIGESLQLGDDGVWNAPAAETKGAANSGDVIVDPPVGEAVLISAVQGNAFETPYAGQTVIVTAIVTHVVGTGFYIQEEDADADADLMTSEGIFVFTGGGTAVSLGDLVEVTGDAAEYFGMTQIASVSNVTVVSSGNALPTLTTVTLDPEIPQSFEAVEGMLVSVVSGTSDALTVIENYNLARYGEVTISAGTQTQPTQIYDAQTEAAEIAELMAENANARLLLDDGNGAQNPDFFEYLPDNNPLDDNDYLDKGDDFGDDGTTVRLGAEVDGAVEGVMNYAFGDYRLTVTETLDFVDGTNVGARTDAPEDVGGTLQVASYNVLNFFTTIDVTGAGTGPDGSLDPRGADSEEEFARQSSKIVDGIIATGAEVVALQEIENNGTVAIGTLVDLLNAEGTGADYAYVDPTGTGDFIGTDAITTGIIYDANAVSLVHADYLVFEEASADATFAIADALTGYVGGSFSDFDRNRPSTVATFLDEATGEEFTVVSSHFKSKGDSGLDTVASNAQNWLSANASSPDYAVVADLYAQLLADPNFDQGGGQGFWNGVRTDAAGELSDWMSNDYNGGGVTNVLMMGDMNAYAKEDPVQALGEDGYVDLIDTFIGQDEAYSYVFDGQQGTLDQGFGDAELAAHVTGVTEWHINADEPGLINYDNSFTDSAFYNDGVYASSDHDPLIVGLDFSDSFVFV</sequence>
<dbReference type="SUPFAM" id="SSF56219">
    <property type="entry name" value="DNase I-like"/>
    <property type="match status" value="1"/>
</dbReference>
<dbReference type="InterPro" id="IPR002126">
    <property type="entry name" value="Cadherin-like_dom"/>
</dbReference>
<dbReference type="SUPFAM" id="SSF49313">
    <property type="entry name" value="Cadherin-like"/>
    <property type="match status" value="1"/>
</dbReference>
<dbReference type="InterPro" id="IPR015919">
    <property type="entry name" value="Cadherin-like_sf"/>
</dbReference>
<dbReference type="PANTHER" id="PTHR42834">
    <property type="entry name" value="ENDONUCLEASE/EXONUCLEASE/PHOSPHATASE FAMILY PROTEIN (AFU_ORTHOLOGUE AFUA_3G09210)"/>
    <property type="match status" value="1"/>
</dbReference>
<dbReference type="Gene3D" id="3.60.10.10">
    <property type="entry name" value="Endonuclease/exonuclease/phosphatase"/>
    <property type="match status" value="1"/>
</dbReference>
<dbReference type="InterPro" id="IPR001343">
    <property type="entry name" value="Hemolysn_Ca-bd"/>
</dbReference>
<dbReference type="CDD" id="cd04486">
    <property type="entry name" value="YhcR_OBF_like"/>
    <property type="match status" value="1"/>
</dbReference>
<dbReference type="SMART" id="SM00112">
    <property type="entry name" value="CA"/>
    <property type="match status" value="1"/>
</dbReference>
<protein>
    <recommendedName>
        <fullName evidence="1">Cadherin domain-containing protein</fullName>
    </recommendedName>
</protein>
<dbReference type="Gene3D" id="2.60.40.60">
    <property type="entry name" value="Cadherins"/>
    <property type="match status" value="1"/>
</dbReference>
<organism evidence="2 3">
    <name type="scientific">Celeribacter arenosi</name>
    <dbReference type="NCBI Taxonomy" id="792649"/>
    <lineage>
        <taxon>Bacteria</taxon>
        <taxon>Pseudomonadati</taxon>
        <taxon>Pseudomonadota</taxon>
        <taxon>Alphaproteobacteria</taxon>
        <taxon>Rhodobacterales</taxon>
        <taxon>Roseobacteraceae</taxon>
        <taxon>Celeribacter</taxon>
    </lineage>
</organism>
<dbReference type="InterPro" id="IPR010221">
    <property type="entry name" value="VCBS_dom"/>
</dbReference>
<dbReference type="InterPro" id="IPR011049">
    <property type="entry name" value="Serralysin-like_metalloprot_C"/>
</dbReference>
<dbReference type="Pfam" id="PF17963">
    <property type="entry name" value="Big_9"/>
    <property type="match status" value="1"/>
</dbReference>
<accession>A0ABP7JU51</accession>
<dbReference type="EMBL" id="BAABDF010000001">
    <property type="protein sequence ID" value="GAA3853721.1"/>
    <property type="molecule type" value="Genomic_DNA"/>
</dbReference>
<dbReference type="Pfam" id="PF00353">
    <property type="entry name" value="HemolysinCabind"/>
    <property type="match status" value="1"/>
</dbReference>
<evidence type="ECO:0000313" key="3">
    <source>
        <dbReference type="Proteomes" id="UP001399917"/>
    </source>
</evidence>
<dbReference type="InterPro" id="IPR036691">
    <property type="entry name" value="Endo/exonu/phosph_ase_sf"/>
</dbReference>
<evidence type="ECO:0000313" key="2">
    <source>
        <dbReference type="EMBL" id="GAA3853721.1"/>
    </source>
</evidence>
<keyword evidence="3" id="KW-1185">Reference proteome</keyword>
<proteinExistence type="predicted"/>